<proteinExistence type="predicted"/>
<dbReference type="GO" id="GO:0000779">
    <property type="term" value="C:condensed chromosome, centromeric region"/>
    <property type="evidence" value="ECO:0007669"/>
    <property type="project" value="TreeGrafter"/>
</dbReference>
<dbReference type="PANTHER" id="PTHR14222:SF1">
    <property type="entry name" value="CONDENSIN-2 COMPLEX SUBUNIT D3"/>
    <property type="match status" value="1"/>
</dbReference>
<feature type="non-terminal residue" evidence="2">
    <location>
        <position position="325"/>
    </location>
</feature>
<feature type="region of interest" description="Disordered" evidence="1">
    <location>
        <begin position="230"/>
        <end position="325"/>
    </location>
</feature>
<dbReference type="GO" id="GO:0000796">
    <property type="term" value="C:condensin complex"/>
    <property type="evidence" value="ECO:0007669"/>
    <property type="project" value="TreeGrafter"/>
</dbReference>
<protein>
    <submittedName>
        <fullName evidence="2">Uncharacterized protein</fullName>
    </submittedName>
</protein>
<dbReference type="EMBL" id="BTSX01000004">
    <property type="protein sequence ID" value="GMS95429.1"/>
    <property type="molecule type" value="Genomic_DNA"/>
</dbReference>
<dbReference type="InterPro" id="IPR026971">
    <property type="entry name" value="CND1/NCAPD3"/>
</dbReference>
<reference evidence="2" key="1">
    <citation type="submission" date="2023-10" db="EMBL/GenBank/DDBJ databases">
        <title>Genome assembly of Pristionchus species.</title>
        <authorList>
            <person name="Yoshida K."/>
            <person name="Sommer R.J."/>
        </authorList>
    </citation>
    <scope>NUCLEOTIDE SEQUENCE</scope>
    <source>
        <strain evidence="2">RS0144</strain>
    </source>
</reference>
<evidence type="ECO:0000313" key="3">
    <source>
        <dbReference type="Proteomes" id="UP001432027"/>
    </source>
</evidence>
<comment type="caution">
    <text evidence="2">The sequence shown here is derived from an EMBL/GenBank/DDBJ whole genome shotgun (WGS) entry which is preliminary data.</text>
</comment>
<dbReference type="GO" id="GO:0007076">
    <property type="term" value="P:mitotic chromosome condensation"/>
    <property type="evidence" value="ECO:0007669"/>
    <property type="project" value="InterPro"/>
</dbReference>
<gene>
    <name evidence="2" type="ORF">PENTCL1PPCAC_17604</name>
</gene>
<dbReference type="PANTHER" id="PTHR14222">
    <property type="entry name" value="CONDENSIN"/>
    <property type="match status" value="1"/>
</dbReference>
<name>A0AAV5TM17_9BILA</name>
<dbReference type="SUPFAM" id="SSF48371">
    <property type="entry name" value="ARM repeat"/>
    <property type="match status" value="1"/>
</dbReference>
<feature type="compositionally biased region" description="Basic residues" evidence="1">
    <location>
        <begin position="282"/>
        <end position="291"/>
    </location>
</feature>
<evidence type="ECO:0000313" key="2">
    <source>
        <dbReference type="EMBL" id="GMS95429.1"/>
    </source>
</evidence>
<sequence>SEEEENPLEFNGNELDDMLEKACDSLYSLLKTTPLSTCPEQAKESVDLVRDLIRLDISKDTDTTPLLSQRDMTRRNLISDKAFGLAHLLCESRHSNGGMVVHTRLVMPRLLFFSWEGEVVPGSQSIPAVMSVARDMAISFLKNRLLLSTDQDELETIARLVPNIMARCPERSEYRHRVAQSALDLLVNLPKKISQAQLQLVYTFGLTTKGGLRSMTIEMIPTILKTMDLNQDLEEEDENKKSRREKKKGSDEDEDDEEGERKKRDKQNKGSDEEEEDEMNGSRRKKNKKKREGNDEDEDDEMNGRRKKERRRDEMVMMKKKRKRK</sequence>
<dbReference type="InterPro" id="IPR016024">
    <property type="entry name" value="ARM-type_fold"/>
</dbReference>
<dbReference type="GO" id="GO:0042393">
    <property type="term" value="F:histone binding"/>
    <property type="evidence" value="ECO:0007669"/>
    <property type="project" value="TreeGrafter"/>
</dbReference>
<dbReference type="AlphaFoldDB" id="A0AAV5TM17"/>
<dbReference type="GO" id="GO:0010032">
    <property type="term" value="P:meiotic chromosome condensation"/>
    <property type="evidence" value="ECO:0007669"/>
    <property type="project" value="TreeGrafter"/>
</dbReference>
<accession>A0AAV5TM17</accession>
<dbReference type="Proteomes" id="UP001432027">
    <property type="component" value="Unassembled WGS sequence"/>
</dbReference>
<feature type="compositionally biased region" description="Basic and acidic residues" evidence="1">
    <location>
        <begin position="259"/>
        <end position="271"/>
    </location>
</feature>
<feature type="non-terminal residue" evidence="2">
    <location>
        <position position="1"/>
    </location>
</feature>
<evidence type="ECO:0000256" key="1">
    <source>
        <dbReference type="SAM" id="MobiDB-lite"/>
    </source>
</evidence>
<organism evidence="2 3">
    <name type="scientific">Pristionchus entomophagus</name>
    <dbReference type="NCBI Taxonomy" id="358040"/>
    <lineage>
        <taxon>Eukaryota</taxon>
        <taxon>Metazoa</taxon>
        <taxon>Ecdysozoa</taxon>
        <taxon>Nematoda</taxon>
        <taxon>Chromadorea</taxon>
        <taxon>Rhabditida</taxon>
        <taxon>Rhabditina</taxon>
        <taxon>Diplogasteromorpha</taxon>
        <taxon>Diplogasteroidea</taxon>
        <taxon>Neodiplogasteridae</taxon>
        <taxon>Pristionchus</taxon>
    </lineage>
</organism>
<keyword evidence="3" id="KW-1185">Reference proteome</keyword>